<keyword evidence="3" id="KW-1185">Reference proteome</keyword>
<dbReference type="EMBL" id="VYZN01000042">
    <property type="protein sequence ID" value="KAE9530773.1"/>
    <property type="molecule type" value="Genomic_DNA"/>
</dbReference>
<evidence type="ECO:0000256" key="1">
    <source>
        <dbReference type="SAM" id="MobiDB-lite"/>
    </source>
</evidence>
<dbReference type="Proteomes" id="UP000475862">
    <property type="component" value="Unassembled WGS sequence"/>
</dbReference>
<feature type="compositionally biased region" description="Polar residues" evidence="1">
    <location>
        <begin position="1"/>
        <end position="20"/>
    </location>
</feature>
<feature type="region of interest" description="Disordered" evidence="1">
    <location>
        <begin position="1"/>
        <end position="24"/>
    </location>
</feature>
<proteinExistence type="predicted"/>
<reference evidence="2 3" key="1">
    <citation type="submission" date="2019-08" db="EMBL/GenBank/DDBJ databases">
        <title>The genome of the soybean aphid Biotype 1, its phylome, world population structure and adaptation to the North American continent.</title>
        <authorList>
            <person name="Giordano R."/>
            <person name="Donthu R.K."/>
            <person name="Hernandez A.G."/>
            <person name="Wright C.L."/>
            <person name="Zimin A.V."/>
        </authorList>
    </citation>
    <scope>NUCLEOTIDE SEQUENCE [LARGE SCALE GENOMIC DNA]</scope>
    <source>
        <tissue evidence="2">Whole aphids</tissue>
    </source>
</reference>
<accession>A0A6G0TCV2</accession>
<dbReference type="AlphaFoldDB" id="A0A6G0TCV2"/>
<dbReference type="OrthoDB" id="3176171at2759"/>
<sequence>MSPSTVQMQNLNGSPYTVSSAPEFRQEESTAVEEKLMSPNIIYLSILINQIGNRAAKQSIADNFKIDHVVVRIRPLSTNETGRSLYVVDSKPFGNAILNRREVEQRLLPEPMHLFYIIFQLWNYGVNKNMMDVVDLSKPNSIISYTIQVTSVLIIKTSNLRVEKILIRTSIACRLVETVWRSITVWVSSVGRYIRRSVRSDCVWGCYVWGGVRCCIRCHIRSGVRGGVSGGVRGGVWSCVWCCVCRSVRGGDEWSVQTTLASVSDGLAVYGLGGC</sequence>
<evidence type="ECO:0000313" key="2">
    <source>
        <dbReference type="EMBL" id="KAE9530773.1"/>
    </source>
</evidence>
<evidence type="ECO:0000313" key="3">
    <source>
        <dbReference type="Proteomes" id="UP000475862"/>
    </source>
</evidence>
<name>A0A6G0TCV2_APHGL</name>
<comment type="caution">
    <text evidence="2">The sequence shown here is derived from an EMBL/GenBank/DDBJ whole genome shotgun (WGS) entry which is preliminary data.</text>
</comment>
<protein>
    <submittedName>
        <fullName evidence="2">Uncharacterized protein</fullName>
    </submittedName>
</protein>
<organism evidence="2 3">
    <name type="scientific">Aphis glycines</name>
    <name type="common">Soybean aphid</name>
    <dbReference type="NCBI Taxonomy" id="307491"/>
    <lineage>
        <taxon>Eukaryota</taxon>
        <taxon>Metazoa</taxon>
        <taxon>Ecdysozoa</taxon>
        <taxon>Arthropoda</taxon>
        <taxon>Hexapoda</taxon>
        <taxon>Insecta</taxon>
        <taxon>Pterygota</taxon>
        <taxon>Neoptera</taxon>
        <taxon>Paraneoptera</taxon>
        <taxon>Hemiptera</taxon>
        <taxon>Sternorrhyncha</taxon>
        <taxon>Aphidomorpha</taxon>
        <taxon>Aphidoidea</taxon>
        <taxon>Aphididae</taxon>
        <taxon>Aphidini</taxon>
        <taxon>Aphis</taxon>
        <taxon>Aphis</taxon>
    </lineage>
</organism>
<gene>
    <name evidence="2" type="ORF">AGLY_011235</name>
</gene>